<reference evidence="1" key="1">
    <citation type="journal article" date="2019" name="MBio">
        <title>Virus Genomes from Deep Sea Sediments Expand the Ocean Megavirome and Support Independent Origins of Viral Gigantism.</title>
        <authorList>
            <person name="Backstrom D."/>
            <person name="Yutin N."/>
            <person name="Jorgensen S.L."/>
            <person name="Dharamshi J."/>
            <person name="Homa F."/>
            <person name="Zaremba-Niedwiedzka K."/>
            <person name="Spang A."/>
            <person name="Wolf Y.I."/>
            <person name="Koonin E.V."/>
            <person name="Ettema T.J."/>
        </authorList>
    </citation>
    <scope>NUCLEOTIDE SEQUENCE</scope>
</reference>
<sequence length="134" mass="15521">MNTNEENCMIGCKRRKILPEAMMKKLVQIQALQPGWYEDAPVIPQSVCHVTQLVLEQLEYDMDPNLCPSDDESIDVTWCVRELYLTIDDEGFVYNDGAGHPTQFHEFPSETTDFDRMNKIVEILQPLLDRKLDT</sequence>
<gene>
    <name evidence="1" type="ORF">LCMAC201_00710</name>
</gene>
<dbReference type="EMBL" id="MK500345">
    <property type="protein sequence ID" value="QBK87169.1"/>
    <property type="molecule type" value="Genomic_DNA"/>
</dbReference>
<proteinExistence type="predicted"/>
<name>A0A481YVP0_9VIRU</name>
<protein>
    <submittedName>
        <fullName evidence="1">Uncharacterized protein</fullName>
    </submittedName>
</protein>
<evidence type="ECO:0000313" key="1">
    <source>
        <dbReference type="EMBL" id="QBK87169.1"/>
    </source>
</evidence>
<accession>A0A481YVP0</accession>
<organism evidence="1">
    <name type="scientific">Marseillevirus LCMAC201</name>
    <dbReference type="NCBI Taxonomy" id="2506605"/>
    <lineage>
        <taxon>Viruses</taxon>
        <taxon>Varidnaviria</taxon>
        <taxon>Bamfordvirae</taxon>
        <taxon>Nucleocytoviricota</taxon>
        <taxon>Megaviricetes</taxon>
        <taxon>Pimascovirales</taxon>
        <taxon>Pimascovirales incertae sedis</taxon>
        <taxon>Marseilleviridae</taxon>
    </lineage>
</organism>